<feature type="domain" description="TM2" evidence="6">
    <location>
        <begin position="19"/>
        <end position="68"/>
    </location>
</feature>
<evidence type="ECO:0000259" key="6">
    <source>
        <dbReference type="Pfam" id="PF05154"/>
    </source>
</evidence>
<comment type="subcellular location">
    <subcellularLocation>
        <location evidence="1">Membrane</location>
        <topology evidence="1">Multi-pass membrane protein</topology>
    </subcellularLocation>
</comment>
<comment type="caution">
    <text evidence="7">The sequence shown here is derived from an EMBL/GenBank/DDBJ whole genome shotgun (WGS) entry which is preliminary data.</text>
</comment>
<reference evidence="7 8" key="1">
    <citation type="submission" date="2019-05" db="EMBL/GenBank/DDBJ databases">
        <title>Ruegeria sp. nov., isolated from tidal flat.</title>
        <authorList>
            <person name="Kim W."/>
        </authorList>
    </citation>
    <scope>NUCLEOTIDE SEQUENCE [LARGE SCALE GENOMIC DNA]</scope>
    <source>
        <strain evidence="7 8">CAU 1488</strain>
    </source>
</reference>
<evidence type="ECO:0000256" key="3">
    <source>
        <dbReference type="ARBA" id="ARBA00022989"/>
    </source>
</evidence>
<keyword evidence="3 5" id="KW-1133">Transmembrane helix</keyword>
<keyword evidence="8" id="KW-1185">Reference proteome</keyword>
<evidence type="ECO:0000256" key="5">
    <source>
        <dbReference type="SAM" id="Phobius"/>
    </source>
</evidence>
<evidence type="ECO:0000313" key="7">
    <source>
        <dbReference type="EMBL" id="TMV06375.1"/>
    </source>
</evidence>
<dbReference type="Proteomes" id="UP001193035">
    <property type="component" value="Unassembled WGS sequence"/>
</dbReference>
<feature type="transmembrane region" description="Helical" evidence="5">
    <location>
        <begin position="23"/>
        <end position="42"/>
    </location>
</feature>
<evidence type="ECO:0000256" key="2">
    <source>
        <dbReference type="ARBA" id="ARBA00022692"/>
    </source>
</evidence>
<dbReference type="InterPro" id="IPR007829">
    <property type="entry name" value="TM2"/>
</dbReference>
<accession>A0ABY2WVJ6</accession>
<protein>
    <submittedName>
        <fullName evidence="7">TM2 domain-containing protein</fullName>
    </submittedName>
</protein>
<name>A0ABY2WVJ6_9RHOB</name>
<keyword evidence="2 5" id="KW-0812">Transmembrane</keyword>
<dbReference type="RefSeq" id="WP_138843527.1">
    <property type="nucleotide sequence ID" value="NZ_VCPD01000005.1"/>
</dbReference>
<dbReference type="Pfam" id="PF05154">
    <property type="entry name" value="TM2"/>
    <property type="match status" value="1"/>
</dbReference>
<proteinExistence type="predicted"/>
<sequence>MALSTQQQLLVEQRLSNDKKSTGVAYLLWLFLGGLGGHRFYLGRTGSAVTMLILSILGWATVAFMVGLVLLIPLGIWLLVDAFLIPGMIREDAEAKRARIANEVAVMSGGAG</sequence>
<evidence type="ECO:0000256" key="1">
    <source>
        <dbReference type="ARBA" id="ARBA00004141"/>
    </source>
</evidence>
<gene>
    <name evidence="7" type="ORF">FGK63_14565</name>
</gene>
<feature type="transmembrane region" description="Helical" evidence="5">
    <location>
        <begin position="48"/>
        <end position="80"/>
    </location>
</feature>
<evidence type="ECO:0000256" key="4">
    <source>
        <dbReference type="ARBA" id="ARBA00023136"/>
    </source>
</evidence>
<dbReference type="InterPro" id="IPR050932">
    <property type="entry name" value="TM2D1-3-like"/>
</dbReference>
<organism evidence="7 8">
    <name type="scientific">Ruegeria sediminis</name>
    <dbReference type="NCBI Taxonomy" id="2583820"/>
    <lineage>
        <taxon>Bacteria</taxon>
        <taxon>Pseudomonadati</taxon>
        <taxon>Pseudomonadota</taxon>
        <taxon>Alphaproteobacteria</taxon>
        <taxon>Rhodobacterales</taxon>
        <taxon>Roseobacteraceae</taxon>
        <taxon>Ruegeria</taxon>
    </lineage>
</organism>
<keyword evidence="4 5" id="KW-0472">Membrane</keyword>
<dbReference type="PANTHER" id="PTHR21016">
    <property type="entry name" value="BETA-AMYLOID BINDING PROTEIN-RELATED"/>
    <property type="match status" value="1"/>
</dbReference>
<dbReference type="EMBL" id="VCPD01000005">
    <property type="protein sequence ID" value="TMV06375.1"/>
    <property type="molecule type" value="Genomic_DNA"/>
</dbReference>
<evidence type="ECO:0000313" key="8">
    <source>
        <dbReference type="Proteomes" id="UP001193035"/>
    </source>
</evidence>
<dbReference type="PANTHER" id="PTHR21016:SF25">
    <property type="entry name" value="TM2 DOMAIN-CONTAINING PROTEIN DDB_G0277895-RELATED"/>
    <property type="match status" value="1"/>
</dbReference>